<accession>A0A8H3LDM2</accession>
<name>A0A8H3LDM2_9GLOM</name>
<protein>
    <submittedName>
        <fullName evidence="2">Uncharacterized protein</fullName>
    </submittedName>
</protein>
<comment type="caution">
    <text evidence="2">The sequence shown here is derived from an EMBL/GenBank/DDBJ whole genome shotgun (WGS) entry which is preliminary data.</text>
</comment>
<feature type="compositionally biased region" description="Pro residues" evidence="1">
    <location>
        <begin position="27"/>
        <end position="40"/>
    </location>
</feature>
<sequence length="188" mass="21603">MSRLLGSITGTIGRLFGNLLPSWGGPAPVPPELPEPSEPPVPEEESEADSKGDSDYETALTCQNTETRWYSAIRRFLFWRKQGINVEFYDESTQWTGSERDFRDLSRDWFLIKANLNETLQEAHKRYNEEVSAIAWQSRGQIDLRKTGTYAMASFRFFQDVSRAPRKAEDLSQEEDHWIRSAYTGALT</sequence>
<dbReference type="OrthoDB" id="2415061at2759"/>
<evidence type="ECO:0000313" key="3">
    <source>
        <dbReference type="Proteomes" id="UP000615446"/>
    </source>
</evidence>
<dbReference type="AlphaFoldDB" id="A0A8H3LDM2"/>
<evidence type="ECO:0000313" key="2">
    <source>
        <dbReference type="EMBL" id="GES83867.1"/>
    </source>
</evidence>
<evidence type="ECO:0000256" key="1">
    <source>
        <dbReference type="SAM" id="MobiDB-lite"/>
    </source>
</evidence>
<organism evidence="2 3">
    <name type="scientific">Rhizophagus clarus</name>
    <dbReference type="NCBI Taxonomy" id="94130"/>
    <lineage>
        <taxon>Eukaryota</taxon>
        <taxon>Fungi</taxon>
        <taxon>Fungi incertae sedis</taxon>
        <taxon>Mucoromycota</taxon>
        <taxon>Glomeromycotina</taxon>
        <taxon>Glomeromycetes</taxon>
        <taxon>Glomerales</taxon>
        <taxon>Glomeraceae</taxon>
        <taxon>Rhizophagus</taxon>
    </lineage>
</organism>
<dbReference type="EMBL" id="BLAL01000074">
    <property type="protein sequence ID" value="GES83867.1"/>
    <property type="molecule type" value="Genomic_DNA"/>
</dbReference>
<reference evidence="2" key="1">
    <citation type="submission" date="2019-10" db="EMBL/GenBank/DDBJ databases">
        <title>Conservation and host-specific expression of non-tandemly repeated heterogenous ribosome RNA gene in arbuscular mycorrhizal fungi.</title>
        <authorList>
            <person name="Maeda T."/>
            <person name="Kobayashi Y."/>
            <person name="Nakagawa T."/>
            <person name="Ezawa T."/>
            <person name="Yamaguchi K."/>
            <person name="Bino T."/>
            <person name="Nishimoto Y."/>
            <person name="Shigenobu S."/>
            <person name="Kawaguchi M."/>
        </authorList>
    </citation>
    <scope>NUCLEOTIDE SEQUENCE</scope>
    <source>
        <strain evidence="2">HR1</strain>
    </source>
</reference>
<dbReference type="Proteomes" id="UP000615446">
    <property type="component" value="Unassembled WGS sequence"/>
</dbReference>
<proteinExistence type="predicted"/>
<gene>
    <name evidence="2" type="ORF">RCL2_001101700</name>
</gene>
<feature type="region of interest" description="Disordered" evidence="1">
    <location>
        <begin position="23"/>
        <end position="56"/>
    </location>
</feature>